<protein>
    <submittedName>
        <fullName evidence="1">Putative phage-related DNA binding protein</fullName>
    </submittedName>
</protein>
<dbReference type="AlphaFoldDB" id="A9KQ38"/>
<accession>A9KQ38</accession>
<dbReference type="HOGENOM" id="CLU_188876_1_1_9"/>
<dbReference type="KEGG" id="cpy:Cphy_2993"/>
<reference evidence="2" key="1">
    <citation type="submission" date="2007-11" db="EMBL/GenBank/DDBJ databases">
        <title>Complete genome sequence of Clostridium phytofermentans ISDg.</title>
        <authorList>
            <person name="Leschine S.B."/>
            <person name="Warnick T.A."/>
            <person name="Blanchard J.L."/>
            <person name="Schnell D.J."/>
            <person name="Petit E.L."/>
            <person name="LaTouf W.G."/>
            <person name="Copeland A."/>
            <person name="Lucas S."/>
            <person name="Lapidus A."/>
            <person name="Barry K."/>
            <person name="Glavina del Rio T."/>
            <person name="Dalin E."/>
            <person name="Tice H."/>
            <person name="Pitluck S."/>
            <person name="Kiss H."/>
            <person name="Brettin T."/>
            <person name="Bruce D."/>
            <person name="Detter J.C."/>
            <person name="Han C."/>
            <person name="Kuske C."/>
            <person name="Schmutz J."/>
            <person name="Larimer F."/>
            <person name="Land M."/>
            <person name="Hauser L."/>
            <person name="Kyrpides N."/>
            <person name="Kim E.A."/>
            <person name="Richardson P."/>
        </authorList>
    </citation>
    <scope>NUCLEOTIDE SEQUENCE [LARGE SCALE GENOMIC DNA]</scope>
    <source>
        <strain evidence="2">ATCC 700394 / DSM 18823 / ISDg</strain>
    </source>
</reference>
<dbReference type="eggNOG" id="ENOG50309G7">
    <property type="taxonomic scope" value="Bacteria"/>
</dbReference>
<sequence length="72" mass="8376">MLYANLLNAMKSKGITSTQLANLLECRQATMSDKLNGVVNCGFYFDEAYKIKKVFFPEYDYDYLFIREKLVS</sequence>
<keyword evidence="2" id="KW-1185">Reference proteome</keyword>
<dbReference type="EMBL" id="CP000885">
    <property type="protein sequence ID" value="ABX43350.1"/>
    <property type="molecule type" value="Genomic_DNA"/>
</dbReference>
<gene>
    <name evidence="1" type="ordered locus">Cphy_2993</name>
</gene>
<dbReference type="RefSeq" id="WP_012201001.1">
    <property type="nucleotide sequence ID" value="NC_010001.1"/>
</dbReference>
<dbReference type="STRING" id="357809.Cphy_2993"/>
<evidence type="ECO:0000313" key="1">
    <source>
        <dbReference type="EMBL" id="ABX43350.1"/>
    </source>
</evidence>
<proteinExistence type="predicted"/>
<dbReference type="InterPro" id="IPR010982">
    <property type="entry name" value="Lambda_DNA-bd_dom_sf"/>
</dbReference>
<name>A9KQ38_LACP7</name>
<dbReference type="GO" id="GO:0003677">
    <property type="term" value="F:DNA binding"/>
    <property type="evidence" value="ECO:0007669"/>
    <property type="project" value="InterPro"/>
</dbReference>
<evidence type="ECO:0000313" key="2">
    <source>
        <dbReference type="Proteomes" id="UP000000370"/>
    </source>
</evidence>
<dbReference type="Proteomes" id="UP000000370">
    <property type="component" value="Chromosome"/>
</dbReference>
<dbReference type="SUPFAM" id="SSF47413">
    <property type="entry name" value="lambda repressor-like DNA-binding domains"/>
    <property type="match status" value="1"/>
</dbReference>
<organism evidence="1 2">
    <name type="scientific">Lachnoclostridium phytofermentans (strain ATCC 700394 / DSM 18823 / ISDg)</name>
    <name type="common">Clostridium phytofermentans</name>
    <dbReference type="NCBI Taxonomy" id="357809"/>
    <lineage>
        <taxon>Bacteria</taxon>
        <taxon>Bacillati</taxon>
        <taxon>Bacillota</taxon>
        <taxon>Clostridia</taxon>
        <taxon>Lachnospirales</taxon>
        <taxon>Lachnospiraceae</taxon>
    </lineage>
</organism>